<organism evidence="7 8">
    <name type="scientific">Aromatoleum toluvorans</name>
    <dbReference type="NCBI Taxonomy" id="92002"/>
    <lineage>
        <taxon>Bacteria</taxon>
        <taxon>Pseudomonadati</taxon>
        <taxon>Pseudomonadota</taxon>
        <taxon>Betaproteobacteria</taxon>
        <taxon>Rhodocyclales</taxon>
        <taxon>Rhodocyclaceae</taxon>
        <taxon>Aromatoleum</taxon>
    </lineage>
</organism>
<feature type="modified residue" description="4-aspartylphosphate" evidence="4">
    <location>
        <position position="57"/>
    </location>
</feature>
<dbReference type="SUPFAM" id="SSF52172">
    <property type="entry name" value="CheY-like"/>
    <property type="match status" value="1"/>
</dbReference>
<proteinExistence type="predicted"/>
<gene>
    <name evidence="7" type="ORF">GPA22_21765</name>
</gene>
<dbReference type="InterPro" id="IPR011006">
    <property type="entry name" value="CheY-like_superfamily"/>
</dbReference>
<dbReference type="GO" id="GO:0003677">
    <property type="term" value="F:DNA binding"/>
    <property type="evidence" value="ECO:0007669"/>
    <property type="project" value="UniProtKB-KW"/>
</dbReference>
<keyword evidence="4" id="KW-0597">Phosphoprotein</keyword>
<evidence type="ECO:0000313" key="8">
    <source>
        <dbReference type="Proteomes" id="UP000623795"/>
    </source>
</evidence>
<name>A0ABX1Q674_9RHOO</name>
<feature type="domain" description="HTH luxR-type" evidence="5">
    <location>
        <begin position="152"/>
        <end position="217"/>
    </location>
</feature>
<keyword evidence="3" id="KW-0804">Transcription</keyword>
<accession>A0ABX1Q674</accession>
<dbReference type="InterPro" id="IPR016032">
    <property type="entry name" value="Sig_transdc_resp-reg_C-effctor"/>
</dbReference>
<dbReference type="PROSITE" id="PS50043">
    <property type="entry name" value="HTH_LUXR_2"/>
    <property type="match status" value="1"/>
</dbReference>
<sequence>METNAPTALVASPDVRFCEAVGAAADQAGVQPVAQVASYLKLTTLLDAVKPDILVFDADPLGTGAGRVLASLHQHSGTAILMATSALSDKRVSDGLLQGVCGFITKSCDSCEYANAMRAIRRGEIWLGRERLALALASLIDTINLPAQSREITTVAEKLSPREEEIVRLISRGCTNKEVAKALGMSDKTVKAHLSHIFAKLGVNRRAQLTQPRNPAGAPLVN</sequence>
<dbReference type="EMBL" id="WTVN01000063">
    <property type="protein sequence ID" value="NMG46350.1"/>
    <property type="molecule type" value="Genomic_DNA"/>
</dbReference>
<dbReference type="InterPro" id="IPR001789">
    <property type="entry name" value="Sig_transdc_resp-reg_receiver"/>
</dbReference>
<evidence type="ECO:0000256" key="2">
    <source>
        <dbReference type="ARBA" id="ARBA00023125"/>
    </source>
</evidence>
<dbReference type="PROSITE" id="PS00622">
    <property type="entry name" value="HTH_LUXR_1"/>
    <property type="match status" value="1"/>
</dbReference>
<dbReference type="SMART" id="SM00421">
    <property type="entry name" value="HTH_LUXR"/>
    <property type="match status" value="1"/>
</dbReference>
<evidence type="ECO:0000259" key="6">
    <source>
        <dbReference type="PROSITE" id="PS50110"/>
    </source>
</evidence>
<evidence type="ECO:0000256" key="4">
    <source>
        <dbReference type="PROSITE-ProRule" id="PRU00169"/>
    </source>
</evidence>
<reference evidence="7 8" key="1">
    <citation type="submission" date="2019-12" db="EMBL/GenBank/DDBJ databases">
        <title>Comparative genomics gives insights into the taxonomy of the Azoarcus-Aromatoleum group and reveals separate origins of nif in the plant-associated Azoarcus and non-plant-associated Aromatoleum sub-groups.</title>
        <authorList>
            <person name="Lafos M."/>
            <person name="Maluk M."/>
            <person name="Batista M."/>
            <person name="Junghare M."/>
            <person name="Carmona M."/>
            <person name="Faoro H."/>
            <person name="Cruz L.M."/>
            <person name="Battistoni F."/>
            <person name="De Souza E."/>
            <person name="Pedrosa F."/>
            <person name="Chen W.-M."/>
            <person name="Poole P.S."/>
            <person name="Dixon R.A."/>
            <person name="James E.K."/>
        </authorList>
    </citation>
    <scope>NUCLEOTIDE SEQUENCE [LARGE SCALE GENOMIC DNA]</scope>
    <source>
        <strain evidence="7 8">Td21</strain>
    </source>
</reference>
<keyword evidence="8" id="KW-1185">Reference proteome</keyword>
<dbReference type="PRINTS" id="PR00038">
    <property type="entry name" value="HTHLUXR"/>
</dbReference>
<evidence type="ECO:0000256" key="3">
    <source>
        <dbReference type="ARBA" id="ARBA00023163"/>
    </source>
</evidence>
<dbReference type="PANTHER" id="PTHR44688">
    <property type="entry name" value="DNA-BINDING TRANSCRIPTIONAL ACTIVATOR DEVR_DOSR"/>
    <property type="match status" value="1"/>
</dbReference>
<protein>
    <submittedName>
        <fullName evidence="7">DNA-binding response regulator</fullName>
    </submittedName>
</protein>
<dbReference type="RefSeq" id="WP_169258175.1">
    <property type="nucleotide sequence ID" value="NZ_WTVN01000063.1"/>
</dbReference>
<dbReference type="SUPFAM" id="SSF46894">
    <property type="entry name" value="C-terminal effector domain of the bipartite response regulators"/>
    <property type="match status" value="1"/>
</dbReference>
<dbReference type="Gene3D" id="3.40.50.2300">
    <property type="match status" value="1"/>
</dbReference>
<evidence type="ECO:0000313" key="7">
    <source>
        <dbReference type="EMBL" id="NMG46350.1"/>
    </source>
</evidence>
<feature type="domain" description="Response regulatory" evidence="6">
    <location>
        <begin position="7"/>
        <end position="121"/>
    </location>
</feature>
<dbReference type="Pfam" id="PF00196">
    <property type="entry name" value="GerE"/>
    <property type="match status" value="1"/>
</dbReference>
<evidence type="ECO:0000256" key="1">
    <source>
        <dbReference type="ARBA" id="ARBA00023015"/>
    </source>
</evidence>
<dbReference type="InterPro" id="IPR000792">
    <property type="entry name" value="Tscrpt_reg_LuxR_C"/>
</dbReference>
<dbReference type="Proteomes" id="UP000623795">
    <property type="component" value="Unassembled WGS sequence"/>
</dbReference>
<dbReference type="CDD" id="cd06170">
    <property type="entry name" value="LuxR_C_like"/>
    <property type="match status" value="1"/>
</dbReference>
<dbReference type="PANTHER" id="PTHR44688:SF16">
    <property type="entry name" value="DNA-BINDING TRANSCRIPTIONAL ACTIVATOR DEVR_DOSR"/>
    <property type="match status" value="1"/>
</dbReference>
<keyword evidence="1" id="KW-0805">Transcription regulation</keyword>
<keyword evidence="2 7" id="KW-0238">DNA-binding</keyword>
<evidence type="ECO:0000259" key="5">
    <source>
        <dbReference type="PROSITE" id="PS50043"/>
    </source>
</evidence>
<comment type="caution">
    <text evidence="7">The sequence shown here is derived from an EMBL/GenBank/DDBJ whole genome shotgun (WGS) entry which is preliminary data.</text>
</comment>
<dbReference type="PROSITE" id="PS50110">
    <property type="entry name" value="RESPONSE_REGULATORY"/>
    <property type="match status" value="1"/>
</dbReference>